<evidence type="ECO:0008006" key="3">
    <source>
        <dbReference type="Google" id="ProtNLM"/>
    </source>
</evidence>
<accession>A0A7X0JM36</accession>
<dbReference type="Proteomes" id="UP000585437">
    <property type="component" value="Unassembled WGS sequence"/>
</dbReference>
<sequence length="240" mass="25628">MRVMMGREAIEIFEKQDLGTPYTLTVMNENPKFQSYALFQTIPDVVGASQSPLSLAWMIGNAASGSPENPSTSVFSWTIDYSISAGYIQELGSTLNPRAFATASKCDVVLDGLNNVAVTYQGAFPNGAPAFPTNPTSGPAGVFLVRANNLIPSVLQQASVRMSLNVGLAMGGKPAVAVQLEPNLDYTFTPKPSYFIIAGSFIEGQVIDTAISSAAFPVQFAQGVTRKTIRFTQENQFVPA</sequence>
<dbReference type="RefSeq" id="WP_113111083.1">
    <property type="nucleotide sequence ID" value="NZ_JACHBU010000004.1"/>
</dbReference>
<keyword evidence="2" id="KW-1185">Reference proteome</keyword>
<dbReference type="EMBL" id="JACHBU010000004">
    <property type="protein sequence ID" value="MBB6509227.1"/>
    <property type="molecule type" value="Genomic_DNA"/>
</dbReference>
<reference evidence="1 2" key="1">
    <citation type="submission" date="2020-08" db="EMBL/GenBank/DDBJ databases">
        <title>The Agave Microbiome: Exploring the role of microbial communities in plant adaptations to desert environments.</title>
        <authorList>
            <person name="Partida-Martinez L.P."/>
        </authorList>
    </citation>
    <scope>NUCLEOTIDE SEQUENCE [LARGE SCALE GENOMIC DNA]</scope>
    <source>
        <strain evidence="1 2">AS3.12</strain>
    </source>
</reference>
<gene>
    <name evidence="1" type="ORF">F4695_002584</name>
</gene>
<comment type="caution">
    <text evidence="1">The sequence shown here is derived from an EMBL/GenBank/DDBJ whole genome shotgun (WGS) entry which is preliminary data.</text>
</comment>
<organism evidence="1 2">
    <name type="scientific">Rhizobium soli</name>
    <dbReference type="NCBI Taxonomy" id="424798"/>
    <lineage>
        <taxon>Bacteria</taxon>
        <taxon>Pseudomonadati</taxon>
        <taxon>Pseudomonadota</taxon>
        <taxon>Alphaproteobacteria</taxon>
        <taxon>Hyphomicrobiales</taxon>
        <taxon>Rhizobiaceae</taxon>
        <taxon>Rhizobium/Agrobacterium group</taxon>
        <taxon>Rhizobium</taxon>
    </lineage>
</organism>
<evidence type="ECO:0000313" key="1">
    <source>
        <dbReference type="EMBL" id="MBB6509227.1"/>
    </source>
</evidence>
<name>A0A7X0JM36_9HYPH</name>
<evidence type="ECO:0000313" key="2">
    <source>
        <dbReference type="Proteomes" id="UP000585437"/>
    </source>
</evidence>
<protein>
    <recommendedName>
        <fullName evidence="3">Protein RhiA</fullName>
    </recommendedName>
</protein>
<proteinExistence type="predicted"/>
<dbReference type="AlphaFoldDB" id="A0A7X0JM36"/>